<proteinExistence type="predicted"/>
<evidence type="ECO:0000313" key="2">
    <source>
        <dbReference type="Proteomes" id="UP000019151"/>
    </source>
</evidence>
<dbReference type="RefSeq" id="WP_025412896.1">
    <property type="nucleotide sequence ID" value="NZ_CP007128.1"/>
</dbReference>
<keyword evidence="2" id="KW-1185">Reference proteome</keyword>
<accession>W0RPM7</accession>
<dbReference type="HOGENOM" id="CLU_1003844_0_0_0"/>
<dbReference type="EMBL" id="CP007128">
    <property type="protein sequence ID" value="AHG91448.1"/>
    <property type="molecule type" value="Genomic_DNA"/>
</dbReference>
<protein>
    <recommendedName>
        <fullName evidence="3">DUF2154 domain-containing protein</fullName>
    </recommendedName>
</protein>
<organism evidence="1 2">
    <name type="scientific">Gemmatirosa kalamazoonensis</name>
    <dbReference type="NCBI Taxonomy" id="861299"/>
    <lineage>
        <taxon>Bacteria</taxon>
        <taxon>Pseudomonadati</taxon>
        <taxon>Gemmatimonadota</taxon>
        <taxon>Gemmatimonadia</taxon>
        <taxon>Gemmatimonadales</taxon>
        <taxon>Gemmatimonadaceae</taxon>
        <taxon>Gemmatirosa</taxon>
    </lineage>
</organism>
<dbReference type="eggNOG" id="COG4758">
    <property type="taxonomic scope" value="Bacteria"/>
</dbReference>
<dbReference type="Proteomes" id="UP000019151">
    <property type="component" value="Chromosome"/>
</dbReference>
<dbReference type="InParanoid" id="W0RPM7"/>
<dbReference type="STRING" id="861299.J421_3911"/>
<gene>
    <name evidence="1" type="ORF">J421_3911</name>
</gene>
<dbReference type="KEGG" id="gba:J421_3911"/>
<evidence type="ECO:0000313" key="1">
    <source>
        <dbReference type="EMBL" id="AHG91448.1"/>
    </source>
</evidence>
<reference evidence="1 2" key="1">
    <citation type="journal article" date="2014" name="Genome Announc.">
        <title>Genome Sequence and Methylome of Soil Bacterium Gemmatirosa kalamazoonensis KBS708T, a Member of the Rarely Cultivated Gemmatimonadetes Phylum.</title>
        <authorList>
            <person name="Debruyn J.M."/>
            <person name="Radosevich M."/>
            <person name="Wommack K.E."/>
            <person name="Polson S.W."/>
            <person name="Hauser L.J."/>
            <person name="Fawaz M.N."/>
            <person name="Korlach J."/>
            <person name="Tsai Y.C."/>
        </authorList>
    </citation>
    <scope>NUCLEOTIDE SEQUENCE [LARGE SCALE GENOMIC DNA]</scope>
    <source>
        <strain evidence="1 2">KBS708</strain>
    </source>
</reference>
<sequence>MSRRVIAAGLLSLASLTPVARGQELKTLESSRQLHDSGATTVRVRYGAGRLSMRPTDDPQLYRMELRYDPDAVEPIHSFDPVSRRLELGVRGDHGRISHTRDMSMRVELARGVPMDLALELGATKAELDLSGLTLDALRLQAGASESAVRFDVPNPHPMRLLDIQVGAARFRGYDLANANAPLVSVNSGVGGVDLDFGGRWTQDVDLDLQLALGGSTIRVPADVGVSVEIDRAFASLDRDGLRRRGNAWVSDNWDDAPHRLRVRGSAAFGRLTIRHE</sequence>
<dbReference type="AlphaFoldDB" id="W0RPM7"/>
<dbReference type="OrthoDB" id="159197at2"/>
<name>W0RPM7_9BACT</name>
<evidence type="ECO:0008006" key="3">
    <source>
        <dbReference type="Google" id="ProtNLM"/>
    </source>
</evidence>